<dbReference type="InterPro" id="IPR007117">
    <property type="entry name" value="Expansin_CBD"/>
</dbReference>
<dbReference type="GO" id="GO:0009505">
    <property type="term" value="C:plant-type cell wall"/>
    <property type="evidence" value="ECO:0007669"/>
    <property type="project" value="TreeGrafter"/>
</dbReference>
<dbReference type="SUPFAM" id="SSF49590">
    <property type="entry name" value="PHL pollen allergen"/>
    <property type="match status" value="1"/>
</dbReference>
<dbReference type="EMBL" id="OX459121">
    <property type="protein sequence ID" value="CAI9104816.1"/>
    <property type="molecule type" value="Genomic_DNA"/>
</dbReference>
<dbReference type="PROSITE" id="PS50842">
    <property type="entry name" value="EXPANSIN_EG45"/>
    <property type="match status" value="1"/>
</dbReference>
<dbReference type="Gene3D" id="2.60.40.760">
    <property type="entry name" value="Expansin, cellulose-binding-like domain"/>
    <property type="match status" value="1"/>
</dbReference>
<feature type="domain" description="Expansin-like EG45" evidence="2">
    <location>
        <begin position="15"/>
        <end position="129"/>
    </location>
</feature>
<dbReference type="InterPro" id="IPR007112">
    <property type="entry name" value="Expansin/allergen_DPBB_dom"/>
</dbReference>
<dbReference type="InterPro" id="IPR036749">
    <property type="entry name" value="Expansin_CBD_sf"/>
</dbReference>
<evidence type="ECO:0000313" key="4">
    <source>
        <dbReference type="EMBL" id="CAI9104816.1"/>
    </source>
</evidence>
<dbReference type="PROSITE" id="PS50843">
    <property type="entry name" value="EXPANSIN_CBD"/>
    <property type="match status" value="1"/>
</dbReference>
<dbReference type="GO" id="GO:0005576">
    <property type="term" value="C:extracellular region"/>
    <property type="evidence" value="ECO:0007669"/>
    <property type="project" value="InterPro"/>
</dbReference>
<evidence type="ECO:0000256" key="1">
    <source>
        <dbReference type="RuleBase" id="RU003460"/>
    </source>
</evidence>
<dbReference type="AlphaFoldDB" id="A0AAV1DAC5"/>
<dbReference type="Gene3D" id="2.40.40.10">
    <property type="entry name" value="RlpA-like domain"/>
    <property type="match status" value="1"/>
</dbReference>
<accession>A0AAV1DAC5</accession>
<name>A0AAV1DAC5_OLDCO</name>
<comment type="similarity">
    <text evidence="1">Belongs to the expansin family.</text>
</comment>
<dbReference type="GO" id="GO:0009653">
    <property type="term" value="P:anatomical structure morphogenesis"/>
    <property type="evidence" value="ECO:0007669"/>
    <property type="project" value="UniProtKB-ARBA"/>
</dbReference>
<gene>
    <name evidence="4" type="ORF">OLC1_LOCUS13658</name>
</gene>
<dbReference type="InterPro" id="IPR007118">
    <property type="entry name" value="Expan_Lol_pI"/>
</dbReference>
<dbReference type="GO" id="GO:0009506">
    <property type="term" value="C:plasmodesma"/>
    <property type="evidence" value="ECO:0007669"/>
    <property type="project" value="TreeGrafter"/>
</dbReference>
<dbReference type="PANTHER" id="PTHR31692">
    <property type="entry name" value="EXPANSIN-B3"/>
    <property type="match status" value="1"/>
</dbReference>
<feature type="domain" description="Expansin-like CBD" evidence="3">
    <location>
        <begin position="144"/>
        <end position="226"/>
    </location>
</feature>
<dbReference type="InterPro" id="IPR009009">
    <property type="entry name" value="RlpA-like_DPBB"/>
</dbReference>
<proteinExistence type="inferred from homology"/>
<dbReference type="Proteomes" id="UP001161247">
    <property type="component" value="Chromosome 4"/>
</dbReference>
<dbReference type="PANTHER" id="PTHR31692:SF4">
    <property type="entry name" value="EXPANSIN-LIKE A1-RELATED"/>
    <property type="match status" value="1"/>
</dbReference>
<dbReference type="Pfam" id="PF01357">
    <property type="entry name" value="Expansin_C"/>
    <property type="match status" value="1"/>
</dbReference>
<reference evidence="4" key="1">
    <citation type="submission" date="2023-03" db="EMBL/GenBank/DDBJ databases">
        <authorList>
            <person name="Julca I."/>
        </authorList>
    </citation>
    <scope>NUCLEOTIDE SEQUENCE</scope>
</reference>
<keyword evidence="5" id="KW-1185">Reference proteome</keyword>
<organism evidence="4 5">
    <name type="scientific">Oldenlandia corymbosa var. corymbosa</name>
    <dbReference type="NCBI Taxonomy" id="529605"/>
    <lineage>
        <taxon>Eukaryota</taxon>
        <taxon>Viridiplantae</taxon>
        <taxon>Streptophyta</taxon>
        <taxon>Embryophyta</taxon>
        <taxon>Tracheophyta</taxon>
        <taxon>Spermatophyta</taxon>
        <taxon>Magnoliopsida</taxon>
        <taxon>eudicotyledons</taxon>
        <taxon>Gunneridae</taxon>
        <taxon>Pentapetalae</taxon>
        <taxon>asterids</taxon>
        <taxon>lamiids</taxon>
        <taxon>Gentianales</taxon>
        <taxon>Rubiaceae</taxon>
        <taxon>Rubioideae</taxon>
        <taxon>Spermacoceae</taxon>
        <taxon>Hedyotis-Oldenlandia complex</taxon>
        <taxon>Oldenlandia</taxon>
    </lineage>
</organism>
<protein>
    <submittedName>
        <fullName evidence="4">OLC1v1003579C1</fullName>
    </submittedName>
</protein>
<evidence type="ECO:0000259" key="2">
    <source>
        <dbReference type="PROSITE" id="PS50842"/>
    </source>
</evidence>
<dbReference type="PRINTS" id="PR01225">
    <property type="entry name" value="EXPANSNFAMLY"/>
</dbReference>
<dbReference type="Pfam" id="PF03330">
    <property type="entry name" value="DPBB_1"/>
    <property type="match status" value="1"/>
</dbReference>
<sequence>MADDVLPPSVYHQTAGACGYGVAVTSYYGSHLAAAVPSIFNDGTGCGACFQIRCKNKKLCSEGGTKVVVVTELGLGLGSSSSSMNVTTDLVLSRRAFRALSKLGLHRHLFGLGIVDIQYHRVACEYEHRNLGIRVEESSHKPHHYLAITLLFQGGQTHILAVSVAKVGTGDWRDMTRNHGAVWHTTRAPAGALEFLVVVTSGYDGKYYYLKNVMPGEWKIGVIYDTGLNLTDIAPENCPTMG</sequence>
<evidence type="ECO:0000313" key="5">
    <source>
        <dbReference type="Proteomes" id="UP001161247"/>
    </source>
</evidence>
<dbReference type="SUPFAM" id="SSF50685">
    <property type="entry name" value="Barwin-like endoglucanases"/>
    <property type="match status" value="1"/>
</dbReference>
<evidence type="ECO:0000259" key="3">
    <source>
        <dbReference type="PROSITE" id="PS50843"/>
    </source>
</evidence>
<dbReference type="InterPro" id="IPR036908">
    <property type="entry name" value="RlpA-like_sf"/>
</dbReference>